<accession>A0A1F6DJ27</accession>
<comment type="caution">
    <text evidence="1">The sequence shown here is derived from an EMBL/GenBank/DDBJ whole genome shotgun (WGS) entry which is preliminary data.</text>
</comment>
<proteinExistence type="predicted"/>
<protein>
    <submittedName>
        <fullName evidence="1">Uncharacterized protein</fullName>
    </submittedName>
</protein>
<dbReference type="STRING" id="1798491.A3C87_00255"/>
<reference evidence="1 2" key="1">
    <citation type="journal article" date="2016" name="Nat. Commun.">
        <title>Thousands of microbial genomes shed light on interconnected biogeochemical processes in an aquifer system.</title>
        <authorList>
            <person name="Anantharaman K."/>
            <person name="Brown C.T."/>
            <person name="Hug L.A."/>
            <person name="Sharon I."/>
            <person name="Castelle C.J."/>
            <person name="Probst A.J."/>
            <person name="Thomas B.C."/>
            <person name="Singh A."/>
            <person name="Wilkins M.J."/>
            <person name="Karaoz U."/>
            <person name="Brodie E.L."/>
            <person name="Williams K.H."/>
            <person name="Hubbard S.S."/>
            <person name="Banfield J.F."/>
        </authorList>
    </citation>
    <scope>NUCLEOTIDE SEQUENCE [LARGE SCALE GENOMIC DNA]</scope>
</reference>
<gene>
    <name evidence="1" type="ORF">A3C87_00255</name>
</gene>
<organism evidence="1 2">
    <name type="scientific">Candidatus Kaiserbacteria bacterium RIFCSPHIGHO2_02_FULL_49_34</name>
    <dbReference type="NCBI Taxonomy" id="1798491"/>
    <lineage>
        <taxon>Bacteria</taxon>
        <taxon>Candidatus Kaiseribacteriota</taxon>
    </lineage>
</organism>
<dbReference type="Proteomes" id="UP000176511">
    <property type="component" value="Unassembled WGS sequence"/>
</dbReference>
<sequence length="241" mass="27680">MEAVNVFPGLSILDRHETELFDVETCMLSYNNVDYSVTRIHAKASENPRFLVNLVTCGERIIWSHECSGYPGVALLAMTEGGPVVALCKGERVQRIEPFVDDPDLDDIVERAEAKREAAESIGYQPWFSDYERRAQMLEQEIIRISACENRRRAHVESEEARAALLTRVMRRPYISVTTERNMRVRGIPVRENEWVMLPPSFTAVLVEDLSRPRDTAREVFDVYTDLQGATKRRHVQQVAR</sequence>
<dbReference type="EMBL" id="MFLE01000018">
    <property type="protein sequence ID" value="OGG61405.1"/>
    <property type="molecule type" value="Genomic_DNA"/>
</dbReference>
<evidence type="ECO:0000313" key="1">
    <source>
        <dbReference type="EMBL" id="OGG61405.1"/>
    </source>
</evidence>
<dbReference type="AlphaFoldDB" id="A0A1F6DJ27"/>
<evidence type="ECO:0000313" key="2">
    <source>
        <dbReference type="Proteomes" id="UP000176511"/>
    </source>
</evidence>
<name>A0A1F6DJ27_9BACT</name>